<sequence length="400" mass="46372">MKGLLLSFILLFWGTFSVNAQNRSIRFLDDNWNIVLKKAERTGKLIFVDCYTSWCGPCQTLAKEVFTLDSVADFFNRHFLCVKLDIEKGKGLELKKPFEIRAYPTLLFLDGKQQVVHRIVGCDGAEYLMKEAGKALDPQLNFRAMQERYMAGERATDFILEYLNYLGHAYLEEEANAIALQYLQGFKEEELITSANWKIIEKYIKDPLAIPLQVVMKRRKAFFDLAPEQEVINKLNLTCRSALLPFTRWRPDSEIVFDERYYDALVAYFKSVDYDLAPECLANLYTAGFMYRGDYSGMLEEMKRVMAYGIVNSYMKEVYLMNYLSALKYCDEPTLVRQGVTWVERLEKEWAGYSLVSALQVHAALEKCLGNTEKAEQLSKQARQLKEDTTAEIMKKYNLK</sequence>
<reference evidence="3 4" key="1">
    <citation type="submission" date="2018-08" db="EMBL/GenBank/DDBJ databases">
        <title>A genome reference for cultivated species of the human gut microbiota.</title>
        <authorList>
            <person name="Zou Y."/>
            <person name="Xue W."/>
            <person name="Luo G."/>
        </authorList>
    </citation>
    <scope>NUCLEOTIDE SEQUENCE [LARGE SCALE GENOMIC DNA]</scope>
    <source>
        <strain evidence="3 4">OF03-11</strain>
    </source>
</reference>
<dbReference type="InterPro" id="IPR017937">
    <property type="entry name" value="Thioredoxin_CS"/>
</dbReference>
<dbReference type="EMBL" id="QSCO01000017">
    <property type="protein sequence ID" value="RGY05604.1"/>
    <property type="molecule type" value="Genomic_DNA"/>
</dbReference>
<dbReference type="RefSeq" id="WP_118104270.1">
    <property type="nucleotide sequence ID" value="NZ_QSCO01000017.1"/>
</dbReference>
<protein>
    <submittedName>
        <fullName evidence="3">DUF255 domain-containing protein</fullName>
    </submittedName>
</protein>
<dbReference type="SUPFAM" id="SSF52833">
    <property type="entry name" value="Thioredoxin-like"/>
    <property type="match status" value="1"/>
</dbReference>
<dbReference type="InterPro" id="IPR013766">
    <property type="entry name" value="Thioredoxin_domain"/>
</dbReference>
<accession>A0A413IAL5</accession>
<dbReference type="InterPro" id="IPR036249">
    <property type="entry name" value="Thioredoxin-like_sf"/>
</dbReference>
<dbReference type="Gene3D" id="3.40.30.10">
    <property type="entry name" value="Glutaredoxin"/>
    <property type="match status" value="1"/>
</dbReference>
<dbReference type="AlphaFoldDB" id="A0A413IAL5"/>
<evidence type="ECO:0000259" key="2">
    <source>
        <dbReference type="PROSITE" id="PS51352"/>
    </source>
</evidence>
<evidence type="ECO:0000313" key="3">
    <source>
        <dbReference type="EMBL" id="RGY05604.1"/>
    </source>
</evidence>
<keyword evidence="1" id="KW-0676">Redox-active center</keyword>
<name>A0A413IAL5_9BACT</name>
<dbReference type="PROSITE" id="PS51352">
    <property type="entry name" value="THIOREDOXIN_2"/>
    <property type="match status" value="1"/>
</dbReference>
<proteinExistence type="predicted"/>
<evidence type="ECO:0000313" key="4">
    <source>
        <dbReference type="Proteomes" id="UP000284434"/>
    </source>
</evidence>
<feature type="domain" description="Thioredoxin" evidence="2">
    <location>
        <begin position="16"/>
        <end position="141"/>
    </location>
</feature>
<dbReference type="Pfam" id="PF13899">
    <property type="entry name" value="Thioredoxin_7"/>
    <property type="match status" value="1"/>
</dbReference>
<dbReference type="Proteomes" id="UP000284434">
    <property type="component" value="Unassembled WGS sequence"/>
</dbReference>
<organism evidence="3 4">
    <name type="scientific">Odoribacter splanchnicus</name>
    <dbReference type="NCBI Taxonomy" id="28118"/>
    <lineage>
        <taxon>Bacteria</taxon>
        <taxon>Pseudomonadati</taxon>
        <taxon>Bacteroidota</taxon>
        <taxon>Bacteroidia</taxon>
        <taxon>Bacteroidales</taxon>
        <taxon>Odoribacteraceae</taxon>
        <taxon>Odoribacter</taxon>
    </lineage>
</organism>
<comment type="caution">
    <text evidence="3">The sequence shown here is derived from an EMBL/GenBank/DDBJ whole genome shotgun (WGS) entry which is preliminary data.</text>
</comment>
<dbReference type="CDD" id="cd02947">
    <property type="entry name" value="TRX_family"/>
    <property type="match status" value="1"/>
</dbReference>
<gene>
    <name evidence="3" type="ORF">DXA53_12590</name>
</gene>
<dbReference type="PROSITE" id="PS00194">
    <property type="entry name" value="THIOREDOXIN_1"/>
    <property type="match status" value="1"/>
</dbReference>
<evidence type="ECO:0000256" key="1">
    <source>
        <dbReference type="ARBA" id="ARBA00023284"/>
    </source>
</evidence>